<dbReference type="Proteomes" id="UP000799291">
    <property type="component" value="Unassembled WGS sequence"/>
</dbReference>
<dbReference type="AlphaFoldDB" id="A0A6G1IGN6"/>
<feature type="compositionally biased region" description="Low complexity" evidence="1">
    <location>
        <begin position="235"/>
        <end position="244"/>
    </location>
</feature>
<feature type="compositionally biased region" description="Basic residues" evidence="1">
    <location>
        <begin position="252"/>
        <end position="270"/>
    </location>
</feature>
<feature type="compositionally biased region" description="Basic and acidic residues" evidence="1">
    <location>
        <begin position="50"/>
        <end position="75"/>
    </location>
</feature>
<feature type="compositionally biased region" description="Basic and acidic residues" evidence="1">
    <location>
        <begin position="311"/>
        <end position="355"/>
    </location>
</feature>
<dbReference type="OrthoDB" id="3801381at2759"/>
<reference evidence="2" key="1">
    <citation type="journal article" date="2020" name="Stud. Mycol.">
        <title>101 Dothideomycetes genomes: a test case for predicting lifestyles and emergence of pathogens.</title>
        <authorList>
            <person name="Haridas S."/>
            <person name="Albert R."/>
            <person name="Binder M."/>
            <person name="Bloem J."/>
            <person name="Labutti K."/>
            <person name="Salamov A."/>
            <person name="Andreopoulos B."/>
            <person name="Baker S."/>
            <person name="Barry K."/>
            <person name="Bills G."/>
            <person name="Bluhm B."/>
            <person name="Cannon C."/>
            <person name="Castanera R."/>
            <person name="Culley D."/>
            <person name="Daum C."/>
            <person name="Ezra D."/>
            <person name="Gonzalez J."/>
            <person name="Henrissat B."/>
            <person name="Kuo A."/>
            <person name="Liang C."/>
            <person name="Lipzen A."/>
            <person name="Lutzoni F."/>
            <person name="Magnuson J."/>
            <person name="Mondo S."/>
            <person name="Nolan M."/>
            <person name="Ohm R."/>
            <person name="Pangilinan J."/>
            <person name="Park H.-J."/>
            <person name="Ramirez L."/>
            <person name="Alfaro M."/>
            <person name="Sun H."/>
            <person name="Tritt A."/>
            <person name="Yoshinaga Y."/>
            <person name="Zwiers L.-H."/>
            <person name="Turgeon B."/>
            <person name="Goodwin S."/>
            <person name="Spatafora J."/>
            <person name="Crous P."/>
            <person name="Grigoriev I."/>
        </authorList>
    </citation>
    <scope>NUCLEOTIDE SEQUENCE</scope>
    <source>
        <strain evidence="2">CBS 122367</strain>
    </source>
</reference>
<evidence type="ECO:0000313" key="2">
    <source>
        <dbReference type="EMBL" id="KAF2677372.1"/>
    </source>
</evidence>
<feature type="compositionally biased region" description="Basic and acidic residues" evidence="1">
    <location>
        <begin position="149"/>
        <end position="180"/>
    </location>
</feature>
<organism evidence="2 3">
    <name type="scientific">Lentithecium fluviatile CBS 122367</name>
    <dbReference type="NCBI Taxonomy" id="1168545"/>
    <lineage>
        <taxon>Eukaryota</taxon>
        <taxon>Fungi</taxon>
        <taxon>Dikarya</taxon>
        <taxon>Ascomycota</taxon>
        <taxon>Pezizomycotina</taxon>
        <taxon>Dothideomycetes</taxon>
        <taxon>Pleosporomycetidae</taxon>
        <taxon>Pleosporales</taxon>
        <taxon>Massarineae</taxon>
        <taxon>Lentitheciaceae</taxon>
        <taxon>Lentithecium</taxon>
    </lineage>
</organism>
<accession>A0A6G1IGN6</accession>
<gene>
    <name evidence="2" type="ORF">K458DRAFT_424037</name>
</gene>
<proteinExistence type="predicted"/>
<evidence type="ECO:0000313" key="3">
    <source>
        <dbReference type="Proteomes" id="UP000799291"/>
    </source>
</evidence>
<evidence type="ECO:0000256" key="1">
    <source>
        <dbReference type="SAM" id="MobiDB-lite"/>
    </source>
</evidence>
<evidence type="ECO:0008006" key="4">
    <source>
        <dbReference type="Google" id="ProtNLM"/>
    </source>
</evidence>
<protein>
    <recommendedName>
        <fullName evidence="4">Glycine zipper 2TM domain-containing protein</fullName>
    </recommendedName>
</protein>
<dbReference type="EMBL" id="MU005623">
    <property type="protein sequence ID" value="KAF2677372.1"/>
    <property type="molecule type" value="Genomic_DNA"/>
</dbReference>
<feature type="compositionally biased region" description="Low complexity" evidence="1">
    <location>
        <begin position="209"/>
        <end position="227"/>
    </location>
</feature>
<sequence>MADDYGDLVELGFEGFDRVTDKYHDTVHDYAKAHKPKLSPFGKHGQKSHPHQDHSNQDRSHQDRANHDRAHDRANPDLPPHPEGPGQQRSHRRPPRSRYGESDSEPEREDPRRRNMSDAYGSDRRDDWRDDRYGDDRSYGEQDQNEGGYRGDGREKRSAGRDRDVPGRGRDGDWRDDGVSDKTYAPAYGASSDRGYKVGVGQQLAVTNGTQPPGAPPAQYGGAMAARGRPEPSRRGSSWSPPRRSGGDGRRNKSHSRRERSKSANGKKRAAAVILGALAGGLAGSRVKKDQPVANSVSTVLGAVVGGLGAREAEQLWDKRQGGRRTEEGGERDSRGERDGRRERRKERERDRGYD</sequence>
<feature type="region of interest" description="Disordered" evidence="1">
    <location>
        <begin position="305"/>
        <end position="355"/>
    </location>
</feature>
<keyword evidence="3" id="KW-1185">Reference proteome</keyword>
<feature type="compositionally biased region" description="Basic and acidic residues" evidence="1">
    <location>
        <begin position="109"/>
        <end position="140"/>
    </location>
</feature>
<name>A0A6G1IGN6_9PLEO</name>
<feature type="region of interest" description="Disordered" evidence="1">
    <location>
        <begin position="30"/>
        <end position="270"/>
    </location>
</feature>